<evidence type="ECO:0000256" key="5">
    <source>
        <dbReference type="PROSITE-ProRule" id="PRU01248"/>
    </source>
</evidence>
<evidence type="ECO:0000313" key="10">
    <source>
        <dbReference type="Proteomes" id="UP000233249"/>
    </source>
</evidence>
<feature type="domain" description="Core-binding (CB)" evidence="8">
    <location>
        <begin position="65"/>
        <end position="143"/>
    </location>
</feature>
<evidence type="ECO:0000256" key="2">
    <source>
        <dbReference type="ARBA" id="ARBA00022908"/>
    </source>
</evidence>
<evidence type="ECO:0000313" key="9">
    <source>
        <dbReference type="EMBL" id="PKF67786.1"/>
    </source>
</evidence>
<dbReference type="GO" id="GO:0015074">
    <property type="term" value="P:DNA integration"/>
    <property type="evidence" value="ECO:0007669"/>
    <property type="project" value="UniProtKB-KW"/>
</dbReference>
<accession>A0A2N0X513</accession>
<organism evidence="9 10">
    <name type="scientific">Corynebacterium mastitidis</name>
    <dbReference type="NCBI Taxonomy" id="161890"/>
    <lineage>
        <taxon>Bacteria</taxon>
        <taxon>Bacillati</taxon>
        <taxon>Actinomycetota</taxon>
        <taxon>Actinomycetes</taxon>
        <taxon>Mycobacteriales</taxon>
        <taxon>Corynebacteriaceae</taxon>
        <taxon>Corynebacterium</taxon>
    </lineage>
</organism>
<dbReference type="InterPro" id="IPR050808">
    <property type="entry name" value="Phage_Integrase"/>
</dbReference>
<dbReference type="GO" id="GO:0003677">
    <property type="term" value="F:DNA binding"/>
    <property type="evidence" value="ECO:0007669"/>
    <property type="project" value="UniProtKB-UniRule"/>
</dbReference>
<evidence type="ECO:0000256" key="1">
    <source>
        <dbReference type="ARBA" id="ARBA00008857"/>
    </source>
</evidence>
<dbReference type="InterPro" id="IPR002104">
    <property type="entry name" value="Integrase_catalytic"/>
</dbReference>
<protein>
    <submittedName>
        <fullName evidence="9">Site-specific integrase</fullName>
    </submittedName>
</protein>
<feature type="region of interest" description="Disordered" evidence="6">
    <location>
        <begin position="22"/>
        <end position="42"/>
    </location>
</feature>
<evidence type="ECO:0000259" key="7">
    <source>
        <dbReference type="PROSITE" id="PS51898"/>
    </source>
</evidence>
<comment type="similarity">
    <text evidence="1">Belongs to the 'phage' integrase family.</text>
</comment>
<evidence type="ECO:0000256" key="6">
    <source>
        <dbReference type="SAM" id="MobiDB-lite"/>
    </source>
</evidence>
<dbReference type="Gene3D" id="1.10.150.130">
    <property type="match status" value="1"/>
</dbReference>
<dbReference type="InterPro" id="IPR013762">
    <property type="entry name" value="Integrase-like_cat_sf"/>
</dbReference>
<reference evidence="9 10" key="1">
    <citation type="submission" date="2017-12" db="EMBL/GenBank/DDBJ databases">
        <title>Corynebacterium mastitidis 16-1433 Genome.</title>
        <authorList>
            <person name="Gulvik C.A."/>
        </authorList>
    </citation>
    <scope>NUCLEOTIDE SEQUENCE [LARGE SCALE GENOMIC DNA]</scope>
    <source>
        <strain evidence="9 10">16-1433</strain>
    </source>
</reference>
<dbReference type="PROSITE" id="PS51898">
    <property type="entry name" value="TYR_RECOMBINASE"/>
    <property type="match status" value="1"/>
</dbReference>
<dbReference type="Gene3D" id="1.10.443.10">
    <property type="entry name" value="Intergrase catalytic core"/>
    <property type="match status" value="1"/>
</dbReference>
<dbReference type="Proteomes" id="UP000233249">
    <property type="component" value="Unassembled WGS sequence"/>
</dbReference>
<proteinExistence type="inferred from homology"/>
<dbReference type="AlphaFoldDB" id="A0A2N0X513"/>
<dbReference type="InterPro" id="IPR010998">
    <property type="entry name" value="Integrase_recombinase_N"/>
</dbReference>
<dbReference type="Pfam" id="PF00589">
    <property type="entry name" value="Phage_integrase"/>
    <property type="match status" value="1"/>
</dbReference>
<dbReference type="PANTHER" id="PTHR30629">
    <property type="entry name" value="PROPHAGE INTEGRASE"/>
    <property type="match status" value="1"/>
</dbReference>
<dbReference type="EMBL" id="PJAF01000043">
    <property type="protein sequence ID" value="PKF67786.1"/>
    <property type="molecule type" value="Genomic_DNA"/>
</dbReference>
<keyword evidence="4" id="KW-0233">DNA recombination</keyword>
<dbReference type="InterPro" id="IPR044068">
    <property type="entry name" value="CB"/>
</dbReference>
<dbReference type="OrthoDB" id="1822491at2"/>
<dbReference type="InterPro" id="IPR011010">
    <property type="entry name" value="DNA_brk_join_enz"/>
</dbReference>
<name>A0A2N0X513_9CORY</name>
<dbReference type="InterPro" id="IPR028259">
    <property type="entry name" value="AP2-like_int_N"/>
</dbReference>
<dbReference type="RefSeq" id="WP_101174352.1">
    <property type="nucleotide sequence ID" value="NZ_JAKRKB010000012.1"/>
</dbReference>
<keyword evidence="2" id="KW-0229">DNA integration</keyword>
<dbReference type="Pfam" id="PF14657">
    <property type="entry name" value="Arm-DNA-bind_4"/>
    <property type="match status" value="1"/>
</dbReference>
<evidence type="ECO:0000256" key="4">
    <source>
        <dbReference type="ARBA" id="ARBA00023172"/>
    </source>
</evidence>
<evidence type="ECO:0000259" key="8">
    <source>
        <dbReference type="PROSITE" id="PS51900"/>
    </source>
</evidence>
<keyword evidence="3 5" id="KW-0238">DNA-binding</keyword>
<dbReference type="PANTHER" id="PTHR30629:SF2">
    <property type="entry name" value="PROPHAGE INTEGRASE INTS-RELATED"/>
    <property type="match status" value="1"/>
</dbReference>
<comment type="caution">
    <text evidence="9">The sequence shown here is derived from an EMBL/GenBank/DDBJ whole genome shotgun (WGS) entry which is preliminary data.</text>
</comment>
<dbReference type="PROSITE" id="PS51900">
    <property type="entry name" value="CB"/>
    <property type="match status" value="1"/>
</dbReference>
<feature type="domain" description="Tyr recombinase" evidence="7">
    <location>
        <begin position="164"/>
        <end position="352"/>
    </location>
</feature>
<sequence length="373" mass="40606">MASIKKYASARAKGGYAWRVQYRGPDGKSHTKQGFRTKSEAERWAEKNAVSAAEGTWIDPAHGKATVGELGQKWLGMQTHLKPSTRKLAESTWEVHVRPRWEAVKAQAILPSDVQQWLTEIKGSATTVRRAHAQLAQILDMAVADRMMLTNPARGVTLPRRNAARRVYLTAEQLGALAAACSKHGELVLLLGTVGLRWGEAIGLQVGDLDFLRHRATIKRNAVWVGKDLHIGTPKTHEARTVMVPRAVLDAVEPLTQGKAKGDWVWSTPEGSPLPKPGHGSWLHGAVERVRKADADFPVITPHGLRHVAAGLMVSSGANVKIVQRQLGHASAAMTLDTYADLFDEDLDGLRMAMDEALSGVSWDCRGIAYGAG</sequence>
<evidence type="ECO:0000256" key="3">
    <source>
        <dbReference type="ARBA" id="ARBA00023125"/>
    </source>
</evidence>
<dbReference type="SUPFAM" id="SSF56349">
    <property type="entry name" value="DNA breaking-rejoining enzymes"/>
    <property type="match status" value="1"/>
</dbReference>
<dbReference type="GO" id="GO:0006310">
    <property type="term" value="P:DNA recombination"/>
    <property type="evidence" value="ECO:0007669"/>
    <property type="project" value="UniProtKB-KW"/>
</dbReference>
<gene>
    <name evidence="9" type="ORF">CXB45_10375</name>
</gene>